<dbReference type="PROSITE" id="PS52048">
    <property type="entry name" value="UCH_DOMAIN"/>
    <property type="match status" value="1"/>
</dbReference>
<evidence type="ECO:0000256" key="10">
    <source>
        <dbReference type="PIRSR" id="PIRSR038120-1"/>
    </source>
</evidence>
<dbReference type="CDD" id="cd09617">
    <property type="entry name" value="Peptidase_C12_UCH37_BAP1"/>
    <property type="match status" value="1"/>
</dbReference>
<dbReference type="GO" id="GO:0006511">
    <property type="term" value="P:ubiquitin-dependent protein catabolic process"/>
    <property type="evidence" value="ECO:0007669"/>
    <property type="project" value="UniProtKB-UniRule"/>
</dbReference>
<dbReference type="GO" id="GO:0004843">
    <property type="term" value="F:cysteine-type deubiquitinase activity"/>
    <property type="evidence" value="ECO:0007669"/>
    <property type="project" value="UniProtKB-UniRule"/>
</dbReference>
<feature type="region of interest" description="Disordered" evidence="15">
    <location>
        <begin position="237"/>
        <end position="270"/>
    </location>
</feature>
<feature type="site" description="Important for enzyme activity" evidence="11 12">
    <location>
        <position position="160"/>
    </location>
</feature>
<dbReference type="Proteomes" id="UP001150925">
    <property type="component" value="Unassembled WGS sequence"/>
</dbReference>
<dbReference type="PRINTS" id="PR00707">
    <property type="entry name" value="UBCTHYDRLASE"/>
</dbReference>
<proteinExistence type="inferred from homology"/>
<keyword evidence="5 9" id="KW-0833">Ubl conjugation pathway</keyword>
<keyword evidence="6 9" id="KW-0378">Hydrolase</keyword>
<evidence type="ECO:0000256" key="14">
    <source>
        <dbReference type="SAM" id="Coils"/>
    </source>
</evidence>
<dbReference type="GO" id="GO:0016579">
    <property type="term" value="P:protein deubiquitination"/>
    <property type="evidence" value="ECO:0007669"/>
    <property type="project" value="InterPro"/>
</dbReference>
<keyword evidence="14" id="KW-0175">Coiled coil</keyword>
<sequence>MGVQGAQVEEVYSLDDASLQELKPIYGLIFLFKWQSSSHTADSADTLTDGQGDPDQSHIFFAKQMINNACATQAILSILMNTPDVELGPELNQFKEFTQDFSPELKGLAISNSEVIRTVHNSFARSEVFANEEPTPATEKDDVFHFVSYVPIAGCLYELDGLKETPINLGPCTDQDWLQRVRPIIQQRMNAYSSSEIRFNLMAVIQNRKSLYTQRMQVIEREINNIQVKIANLKLGGQSPATPETLNPVDSKLGNSPSVSSSTEPIAEPGLPKDEHYIENLHAQMIALEDDLSTLRHKIDLEQSKIERYKSENVLRRHNFIPLVYHLVRQLVKKRDLDELINDAKLRKRRRME</sequence>
<evidence type="ECO:0000256" key="6">
    <source>
        <dbReference type="ARBA" id="ARBA00022801"/>
    </source>
</evidence>
<evidence type="ECO:0000256" key="9">
    <source>
        <dbReference type="PIRNR" id="PIRNR038120"/>
    </source>
</evidence>
<dbReference type="EC" id="3.4.19.12" evidence="9 13"/>
<dbReference type="Pfam" id="PF18031">
    <property type="entry name" value="UCH_C"/>
    <property type="match status" value="1"/>
</dbReference>
<dbReference type="FunFam" id="3.40.532.10:FF:000003">
    <property type="entry name" value="Ubiquitin carboxyl-terminal hydrolase"/>
    <property type="match status" value="1"/>
</dbReference>
<evidence type="ECO:0000313" key="17">
    <source>
        <dbReference type="EMBL" id="KAJ1969437.1"/>
    </source>
</evidence>
<feature type="site" description="Transition state stabilizer" evidence="12">
    <location>
        <position position="64"/>
    </location>
</feature>
<feature type="domain" description="UCH catalytic" evidence="16">
    <location>
        <begin position="1"/>
        <end position="206"/>
    </location>
</feature>
<dbReference type="Gene3D" id="1.20.58.860">
    <property type="match status" value="1"/>
</dbReference>
<feature type="compositionally biased region" description="Polar residues" evidence="15">
    <location>
        <begin position="253"/>
        <end position="264"/>
    </location>
</feature>
<evidence type="ECO:0000313" key="18">
    <source>
        <dbReference type="Proteomes" id="UP001150925"/>
    </source>
</evidence>
<dbReference type="Gene3D" id="3.40.532.10">
    <property type="entry name" value="Peptidase C12, ubiquitin carboxyl-terminal hydrolase"/>
    <property type="match status" value="1"/>
</dbReference>
<keyword evidence="4 9" id="KW-0645">Protease</keyword>
<name>A0A9W8AVI4_9FUNG</name>
<comment type="catalytic activity">
    <reaction evidence="1 9 12 13">
        <text>Thiol-dependent hydrolysis of ester, thioester, amide, peptide and isopeptide bonds formed by the C-terminal Gly of ubiquitin (a 76-residue protein attached to proteins as an intracellular targeting signal).</text>
        <dbReference type="EC" id="3.4.19.12"/>
    </reaction>
</comment>
<dbReference type="InterPro" id="IPR017390">
    <property type="entry name" value="Ubiquitinyl_hydrolase_UCH37"/>
</dbReference>
<evidence type="ECO:0000256" key="5">
    <source>
        <dbReference type="ARBA" id="ARBA00022786"/>
    </source>
</evidence>
<reference evidence="17" key="1">
    <citation type="submission" date="2022-07" db="EMBL/GenBank/DDBJ databases">
        <title>Phylogenomic reconstructions and comparative analyses of Kickxellomycotina fungi.</title>
        <authorList>
            <person name="Reynolds N.K."/>
            <person name="Stajich J.E."/>
            <person name="Barry K."/>
            <person name="Grigoriev I.V."/>
            <person name="Crous P."/>
            <person name="Smith M.E."/>
        </authorList>
    </citation>
    <scope>NUCLEOTIDE SEQUENCE</scope>
    <source>
        <strain evidence="17">RSA 1196</strain>
    </source>
</reference>
<evidence type="ECO:0000256" key="13">
    <source>
        <dbReference type="RuleBase" id="RU361215"/>
    </source>
</evidence>
<dbReference type="Pfam" id="PF01088">
    <property type="entry name" value="Peptidase_C12"/>
    <property type="match status" value="1"/>
</dbReference>
<keyword evidence="8" id="KW-0539">Nucleus</keyword>
<evidence type="ECO:0000256" key="3">
    <source>
        <dbReference type="ARBA" id="ARBA00009326"/>
    </source>
</evidence>
<comment type="caution">
    <text evidence="17">The sequence shown here is derived from an EMBL/GenBank/DDBJ whole genome shotgun (WGS) entry which is preliminary data.</text>
</comment>
<dbReference type="PANTHER" id="PTHR10589:SF16">
    <property type="entry name" value="UBIQUITIN CARBOXYL-TERMINAL HYDROLASE ISOZYME L5"/>
    <property type="match status" value="1"/>
</dbReference>
<evidence type="ECO:0000256" key="4">
    <source>
        <dbReference type="ARBA" id="ARBA00022670"/>
    </source>
</evidence>
<comment type="similarity">
    <text evidence="3 9 12 13">Belongs to the peptidase C12 family.</text>
</comment>
<comment type="subcellular location">
    <subcellularLocation>
        <location evidence="2">Nucleus</location>
    </subcellularLocation>
</comment>
<evidence type="ECO:0000256" key="7">
    <source>
        <dbReference type="ARBA" id="ARBA00022807"/>
    </source>
</evidence>
<dbReference type="InterPro" id="IPR038765">
    <property type="entry name" value="Papain-like_cys_pep_sf"/>
</dbReference>
<dbReference type="SUPFAM" id="SSF54001">
    <property type="entry name" value="Cysteine proteinases"/>
    <property type="match status" value="1"/>
</dbReference>
<evidence type="ECO:0000259" key="16">
    <source>
        <dbReference type="PROSITE" id="PS52048"/>
    </source>
</evidence>
<gene>
    <name evidence="17" type="ORF">IWQ62_000623</name>
</gene>
<feature type="coiled-coil region" evidence="14">
    <location>
        <begin position="278"/>
        <end position="312"/>
    </location>
</feature>
<evidence type="ECO:0000256" key="15">
    <source>
        <dbReference type="SAM" id="MobiDB-lite"/>
    </source>
</evidence>
<dbReference type="EMBL" id="JANBPY010000059">
    <property type="protein sequence ID" value="KAJ1969437.1"/>
    <property type="molecule type" value="Genomic_DNA"/>
</dbReference>
<accession>A0A9W8AVI4</accession>
<dbReference type="AlphaFoldDB" id="A0A9W8AVI4"/>
<dbReference type="OrthoDB" id="1924260at2759"/>
<evidence type="ECO:0000256" key="2">
    <source>
        <dbReference type="ARBA" id="ARBA00004123"/>
    </source>
</evidence>
<keyword evidence="7 9" id="KW-0788">Thiol protease</keyword>
<feature type="active site" description="Nucleophile" evidence="10 12">
    <location>
        <position position="70"/>
    </location>
</feature>
<dbReference type="InterPro" id="IPR041507">
    <property type="entry name" value="UCH_C"/>
</dbReference>
<dbReference type="PIRSF" id="PIRSF038120">
    <property type="entry name" value="Ubiquitinyl_hydrolase_UCH37"/>
    <property type="match status" value="1"/>
</dbReference>
<dbReference type="InterPro" id="IPR036959">
    <property type="entry name" value="Peptidase_C12_UCH_sf"/>
</dbReference>
<dbReference type="InterPro" id="IPR001578">
    <property type="entry name" value="Peptidase_C12_UCH"/>
</dbReference>
<evidence type="ECO:0000256" key="8">
    <source>
        <dbReference type="ARBA" id="ARBA00023242"/>
    </source>
</evidence>
<dbReference type="GO" id="GO:0005634">
    <property type="term" value="C:nucleus"/>
    <property type="evidence" value="ECO:0007669"/>
    <property type="project" value="UniProtKB-SubCell"/>
</dbReference>
<keyword evidence="18" id="KW-1185">Reference proteome</keyword>
<evidence type="ECO:0000256" key="1">
    <source>
        <dbReference type="ARBA" id="ARBA00000707"/>
    </source>
</evidence>
<dbReference type="PANTHER" id="PTHR10589">
    <property type="entry name" value="UBIQUITIN CARBOXYL-TERMINAL HYDROLASE"/>
    <property type="match status" value="1"/>
</dbReference>
<organism evidence="17 18">
    <name type="scientific">Dispira parvispora</name>
    <dbReference type="NCBI Taxonomy" id="1520584"/>
    <lineage>
        <taxon>Eukaryota</taxon>
        <taxon>Fungi</taxon>
        <taxon>Fungi incertae sedis</taxon>
        <taxon>Zoopagomycota</taxon>
        <taxon>Kickxellomycotina</taxon>
        <taxon>Dimargaritomycetes</taxon>
        <taxon>Dimargaritales</taxon>
        <taxon>Dimargaritaceae</taxon>
        <taxon>Dispira</taxon>
    </lineage>
</organism>
<evidence type="ECO:0000256" key="12">
    <source>
        <dbReference type="PROSITE-ProRule" id="PRU01393"/>
    </source>
</evidence>
<protein>
    <recommendedName>
        <fullName evidence="9 13">Ubiquitin carboxyl-terminal hydrolase</fullName>
        <ecNumber evidence="9 13">3.4.19.12</ecNumber>
    </recommendedName>
</protein>
<evidence type="ECO:0000256" key="11">
    <source>
        <dbReference type="PIRSR" id="PIRSR038120-2"/>
    </source>
</evidence>
<feature type="active site" description="Proton donor" evidence="10 12">
    <location>
        <position position="145"/>
    </location>
</feature>
<dbReference type="GO" id="GO:0005737">
    <property type="term" value="C:cytoplasm"/>
    <property type="evidence" value="ECO:0007669"/>
    <property type="project" value="TreeGrafter"/>
</dbReference>